<reference evidence="1 2" key="1">
    <citation type="submission" date="2017-11" db="EMBL/GenBank/DDBJ databases">
        <title>Complete genome of a free-living desiccation-tolerant cyanobacterium and its photosynthetic adaptation to extreme terrestrial habitat.</title>
        <authorList>
            <person name="Shang J."/>
        </authorList>
    </citation>
    <scope>NUCLEOTIDE SEQUENCE [LARGE SCALE GENOMIC DNA]</scope>
    <source>
        <strain evidence="1 2">CCNUN1</strain>
    </source>
</reference>
<proteinExistence type="predicted"/>
<dbReference type="Proteomes" id="UP000232003">
    <property type="component" value="Chromosome"/>
</dbReference>
<keyword evidence="2" id="KW-1185">Reference proteome</keyword>
<organism evidence="1 2">
    <name type="scientific">Nostoc flagelliforme CCNUN1</name>
    <dbReference type="NCBI Taxonomy" id="2038116"/>
    <lineage>
        <taxon>Bacteria</taxon>
        <taxon>Bacillati</taxon>
        <taxon>Cyanobacteriota</taxon>
        <taxon>Cyanophyceae</taxon>
        <taxon>Nostocales</taxon>
        <taxon>Nostocaceae</taxon>
        <taxon>Nostoc</taxon>
    </lineage>
</organism>
<name>A0A2K8SGC5_9NOSO</name>
<dbReference type="KEGG" id="nfl:COO91_00310"/>
<accession>A0A2K8SGC5</accession>
<evidence type="ECO:0000313" key="2">
    <source>
        <dbReference type="Proteomes" id="UP000232003"/>
    </source>
</evidence>
<gene>
    <name evidence="1" type="ORF">COO91_00310</name>
</gene>
<dbReference type="AlphaFoldDB" id="A0A2K8SGC5"/>
<evidence type="ECO:0000313" key="1">
    <source>
        <dbReference type="EMBL" id="AUB34487.1"/>
    </source>
</evidence>
<dbReference type="EMBL" id="CP024785">
    <property type="protein sequence ID" value="AUB34487.1"/>
    <property type="molecule type" value="Genomic_DNA"/>
</dbReference>
<sequence length="38" mass="3974">MGLKPRHKGRLFGTILATGRALSVGLGDVRRAMPAVAV</sequence>
<protein>
    <submittedName>
        <fullName evidence="1">Uncharacterized protein</fullName>
    </submittedName>
</protein>